<keyword evidence="9" id="KW-1133">Transmembrane helix</keyword>
<name>A0A7J6V947_THATH</name>
<dbReference type="EMBL" id="JABWDY010037022">
    <property type="protein sequence ID" value="KAF5180740.1"/>
    <property type="molecule type" value="Genomic_DNA"/>
</dbReference>
<evidence type="ECO:0000256" key="7">
    <source>
        <dbReference type="ARBA" id="ARBA00022840"/>
    </source>
</evidence>
<evidence type="ECO:0000256" key="5">
    <source>
        <dbReference type="ARBA" id="ARBA00022741"/>
    </source>
</evidence>
<evidence type="ECO:0000256" key="6">
    <source>
        <dbReference type="ARBA" id="ARBA00022777"/>
    </source>
</evidence>
<dbReference type="GO" id="GO:0005524">
    <property type="term" value="F:ATP binding"/>
    <property type="evidence" value="ECO:0007669"/>
    <property type="project" value="UniProtKB-KW"/>
</dbReference>
<evidence type="ECO:0000313" key="13">
    <source>
        <dbReference type="Proteomes" id="UP000554482"/>
    </source>
</evidence>
<feature type="domain" description="Protein kinase" evidence="10">
    <location>
        <begin position="1"/>
        <end position="356"/>
    </location>
</feature>
<feature type="domain" description="Gnk2-homologous" evidence="11">
    <location>
        <begin position="1"/>
        <end position="83"/>
    </location>
</feature>
<evidence type="ECO:0000259" key="10">
    <source>
        <dbReference type="PROSITE" id="PS50011"/>
    </source>
</evidence>
<dbReference type="Gene3D" id="3.30.200.20">
    <property type="entry name" value="Phosphorylase Kinase, domain 1"/>
    <property type="match status" value="1"/>
</dbReference>
<evidence type="ECO:0000256" key="1">
    <source>
        <dbReference type="ARBA" id="ARBA00022527"/>
    </source>
</evidence>
<dbReference type="SUPFAM" id="SSF56112">
    <property type="entry name" value="Protein kinase-like (PK-like)"/>
    <property type="match status" value="2"/>
</dbReference>
<keyword evidence="5" id="KW-0547">Nucleotide-binding</keyword>
<sequence length="582" mass="64334">MSLLSDIVTATPRINGFFAASTRKVDSGGTIVYAVAQCVTTVSQTGCNDCLTVAYKNIERCPPGAGGRAFDAGCFLRYSDTAFFDGNQTTDLTTFLRQQGGGGGSNKNKVIIGAVVGGVALLLFVAAFIIWFRFYRRKPKRERKGDILGATELRGPVNYNYKDLVSATKNFSEENKLGEGGFGDVYKVTDMGLLTGNNASISLLALPEVLPIYMRNFMLFPEDQSHINTRFAGTLGYTAPEYAIHGQLSSKVDTYSFGVVVLEIISGRKSNDMKLEPTTQYLLEWAWKLYEDEMLMDLVDESLNSEEYNTQEVRKVIEIAMLCTQSSVVSRPTMSEVVVLLLSKGSTNYTPTRPTFVDATKRIRGDTSTSTASEIINLPSLLEFPEIVGLGWSNIRGGLQYSISNNDVNYRRSSSWVCDNYLRKAIVSSKSTWDKASLVVMVIAWDELFLCRPGIEENTWIQVQGGIENFDVTYYKGKFYAIDGAGNVVVVEGLESSSPFTKTIIDNGDGVNCGSGVSYLIECSGDLLKVVPFVLRSCQTTIARFQVLKLDFEKRKWLEVKTLGSHALFVGYNHGLSWVQRK</sequence>
<dbReference type="InterPro" id="IPR052059">
    <property type="entry name" value="CR_Ser/Thr_kinase"/>
</dbReference>
<dbReference type="InterPro" id="IPR000719">
    <property type="entry name" value="Prot_kinase_dom"/>
</dbReference>
<evidence type="ECO:0000256" key="3">
    <source>
        <dbReference type="ARBA" id="ARBA00022729"/>
    </source>
</evidence>
<feature type="transmembrane region" description="Helical" evidence="9">
    <location>
        <begin position="110"/>
        <end position="134"/>
    </location>
</feature>
<dbReference type="InterPro" id="IPR005174">
    <property type="entry name" value="KIB1-4_b-propeller"/>
</dbReference>
<dbReference type="GO" id="GO:0004674">
    <property type="term" value="F:protein serine/threonine kinase activity"/>
    <property type="evidence" value="ECO:0007669"/>
    <property type="project" value="UniProtKB-KW"/>
</dbReference>
<protein>
    <submittedName>
        <fullName evidence="12">Cold-responsive protein kinase</fullName>
    </submittedName>
</protein>
<dbReference type="CDD" id="cd23509">
    <property type="entry name" value="Gnk2-like"/>
    <property type="match status" value="1"/>
</dbReference>
<evidence type="ECO:0000256" key="8">
    <source>
        <dbReference type="ARBA" id="ARBA00023170"/>
    </source>
</evidence>
<keyword evidence="3" id="KW-0732">Signal</keyword>
<keyword evidence="1" id="KW-0723">Serine/threonine-protein kinase</keyword>
<dbReference type="Proteomes" id="UP000554482">
    <property type="component" value="Unassembled WGS sequence"/>
</dbReference>
<dbReference type="Pfam" id="PF01657">
    <property type="entry name" value="Stress-antifung"/>
    <property type="match status" value="1"/>
</dbReference>
<dbReference type="PANTHER" id="PTHR47973">
    <property type="entry name" value="CYSTEINE-RICH RECEPTOR-LIKE PROTEIN KINASE 3"/>
    <property type="match status" value="1"/>
</dbReference>
<keyword evidence="7" id="KW-0067">ATP-binding</keyword>
<gene>
    <name evidence="12" type="ORF">FRX31_029669</name>
</gene>
<dbReference type="Pfam" id="PF07714">
    <property type="entry name" value="PK_Tyr_Ser-Thr"/>
    <property type="match status" value="1"/>
</dbReference>
<dbReference type="Pfam" id="PF03478">
    <property type="entry name" value="Beta-prop_KIB1-4"/>
    <property type="match status" value="1"/>
</dbReference>
<keyword evidence="9" id="KW-0472">Membrane</keyword>
<dbReference type="InterPro" id="IPR011009">
    <property type="entry name" value="Kinase-like_dom_sf"/>
</dbReference>
<evidence type="ECO:0000256" key="2">
    <source>
        <dbReference type="ARBA" id="ARBA00022679"/>
    </source>
</evidence>
<dbReference type="AlphaFoldDB" id="A0A7J6V947"/>
<dbReference type="InterPro" id="IPR038408">
    <property type="entry name" value="GNK2_sf"/>
</dbReference>
<evidence type="ECO:0000256" key="9">
    <source>
        <dbReference type="SAM" id="Phobius"/>
    </source>
</evidence>
<keyword evidence="6 12" id="KW-0418">Kinase</keyword>
<keyword evidence="2" id="KW-0808">Transferase</keyword>
<dbReference type="InterPro" id="IPR001245">
    <property type="entry name" value="Ser-Thr/Tyr_kinase_cat_dom"/>
</dbReference>
<keyword evidence="9" id="KW-0812">Transmembrane</keyword>
<organism evidence="12 13">
    <name type="scientific">Thalictrum thalictroides</name>
    <name type="common">Rue-anemone</name>
    <name type="synonym">Anemone thalictroides</name>
    <dbReference type="NCBI Taxonomy" id="46969"/>
    <lineage>
        <taxon>Eukaryota</taxon>
        <taxon>Viridiplantae</taxon>
        <taxon>Streptophyta</taxon>
        <taxon>Embryophyta</taxon>
        <taxon>Tracheophyta</taxon>
        <taxon>Spermatophyta</taxon>
        <taxon>Magnoliopsida</taxon>
        <taxon>Ranunculales</taxon>
        <taxon>Ranunculaceae</taxon>
        <taxon>Thalictroideae</taxon>
        <taxon>Thalictrum</taxon>
    </lineage>
</organism>
<keyword evidence="13" id="KW-1185">Reference proteome</keyword>
<keyword evidence="8" id="KW-0675">Receptor</keyword>
<evidence type="ECO:0000313" key="12">
    <source>
        <dbReference type="EMBL" id="KAF5180740.1"/>
    </source>
</evidence>
<proteinExistence type="predicted"/>
<evidence type="ECO:0000256" key="4">
    <source>
        <dbReference type="ARBA" id="ARBA00022737"/>
    </source>
</evidence>
<accession>A0A7J6V947</accession>
<keyword evidence="4" id="KW-0677">Repeat</keyword>
<comment type="caution">
    <text evidence="12">The sequence shown here is derived from an EMBL/GenBank/DDBJ whole genome shotgun (WGS) entry which is preliminary data.</text>
</comment>
<evidence type="ECO:0000259" key="11">
    <source>
        <dbReference type="PROSITE" id="PS51473"/>
    </source>
</evidence>
<reference evidence="12 13" key="1">
    <citation type="submission" date="2020-06" db="EMBL/GenBank/DDBJ databases">
        <title>Transcriptomic and genomic resources for Thalictrum thalictroides and T. hernandezii: Facilitating candidate gene discovery in an emerging model plant lineage.</title>
        <authorList>
            <person name="Arias T."/>
            <person name="Riano-Pachon D.M."/>
            <person name="Di Stilio V.S."/>
        </authorList>
    </citation>
    <scope>NUCLEOTIDE SEQUENCE [LARGE SCALE GENOMIC DNA]</scope>
    <source>
        <strain evidence="13">cv. WT478/WT964</strain>
        <tissue evidence="12">Leaves</tissue>
    </source>
</reference>
<dbReference type="PROSITE" id="PS51473">
    <property type="entry name" value="GNK2"/>
    <property type="match status" value="1"/>
</dbReference>
<dbReference type="OrthoDB" id="4062651at2759"/>
<dbReference type="PROSITE" id="PS50011">
    <property type="entry name" value="PROTEIN_KINASE_DOM"/>
    <property type="match status" value="1"/>
</dbReference>
<dbReference type="CDD" id="cd12087">
    <property type="entry name" value="TM_EGFR-like"/>
    <property type="match status" value="1"/>
</dbReference>
<dbReference type="InterPro" id="IPR002902">
    <property type="entry name" value="GNK2"/>
</dbReference>
<dbReference type="Gene3D" id="1.10.510.10">
    <property type="entry name" value="Transferase(Phosphotransferase) domain 1"/>
    <property type="match status" value="1"/>
</dbReference>
<dbReference type="Gene3D" id="3.30.430.20">
    <property type="entry name" value="Gnk2 domain, C-X8-C-X2-C motif"/>
    <property type="match status" value="1"/>
</dbReference>